<dbReference type="PIRSF" id="PIRSF002741">
    <property type="entry name" value="MppA"/>
    <property type="match status" value="1"/>
</dbReference>
<evidence type="ECO:0000313" key="4">
    <source>
        <dbReference type="EMBL" id="GAA2001243.1"/>
    </source>
</evidence>
<dbReference type="Proteomes" id="UP001500755">
    <property type="component" value="Unassembled WGS sequence"/>
</dbReference>
<dbReference type="PROSITE" id="PS51257">
    <property type="entry name" value="PROKAR_LIPOPROTEIN"/>
    <property type="match status" value="1"/>
</dbReference>
<dbReference type="EMBL" id="BAAANO010000005">
    <property type="protein sequence ID" value="GAA2001243.1"/>
    <property type="molecule type" value="Genomic_DNA"/>
</dbReference>
<gene>
    <name evidence="4" type="ORF">GCM10009755_07000</name>
</gene>
<dbReference type="InterPro" id="IPR039424">
    <property type="entry name" value="SBP_5"/>
</dbReference>
<protein>
    <submittedName>
        <fullName evidence="4">ABC transporter substrate-binding protein</fullName>
    </submittedName>
</protein>
<keyword evidence="5" id="KW-1185">Reference proteome</keyword>
<reference evidence="4 5" key="1">
    <citation type="journal article" date="2019" name="Int. J. Syst. Evol. Microbiol.">
        <title>The Global Catalogue of Microorganisms (GCM) 10K type strain sequencing project: providing services to taxonomists for standard genome sequencing and annotation.</title>
        <authorList>
            <consortium name="The Broad Institute Genomics Platform"/>
            <consortium name="The Broad Institute Genome Sequencing Center for Infectious Disease"/>
            <person name="Wu L."/>
            <person name="Ma J."/>
        </authorList>
    </citation>
    <scope>NUCLEOTIDE SEQUENCE [LARGE SCALE GENOMIC DNA]</scope>
    <source>
        <strain evidence="4 5">JCM 14546</strain>
    </source>
</reference>
<dbReference type="RefSeq" id="WP_344307006.1">
    <property type="nucleotide sequence ID" value="NZ_BAAANO010000005.1"/>
</dbReference>
<feature type="chain" id="PRO_5046966025" evidence="2">
    <location>
        <begin position="22"/>
        <end position="522"/>
    </location>
</feature>
<evidence type="ECO:0000256" key="2">
    <source>
        <dbReference type="SAM" id="SignalP"/>
    </source>
</evidence>
<organism evidence="4 5">
    <name type="scientific">Brevibacterium samyangense</name>
    <dbReference type="NCBI Taxonomy" id="366888"/>
    <lineage>
        <taxon>Bacteria</taxon>
        <taxon>Bacillati</taxon>
        <taxon>Actinomycetota</taxon>
        <taxon>Actinomycetes</taxon>
        <taxon>Micrococcales</taxon>
        <taxon>Brevibacteriaceae</taxon>
        <taxon>Brevibacterium</taxon>
    </lineage>
</organism>
<dbReference type="SUPFAM" id="SSF53850">
    <property type="entry name" value="Periplasmic binding protein-like II"/>
    <property type="match status" value="1"/>
</dbReference>
<dbReference type="PANTHER" id="PTHR30290">
    <property type="entry name" value="PERIPLASMIC BINDING COMPONENT OF ABC TRANSPORTER"/>
    <property type="match status" value="1"/>
</dbReference>
<feature type="signal peptide" evidence="2">
    <location>
        <begin position="1"/>
        <end position="21"/>
    </location>
</feature>
<dbReference type="InterPro" id="IPR000914">
    <property type="entry name" value="SBP_5_dom"/>
</dbReference>
<sequence length="522" mass="56773">MNKLTRITAAAGAVSVLGLLAACGGGGSTSGSADTTELQMAYTSQPATLDAHSSTAEATFDFMRGVYQGLVSLDMDQMPQPQLAESIDHNEDYSEYTFHLRDVTFHDGSALDSQDVIDSLERWFGLAPAGKFFENVELTAPDEKTVVMTSPEPFYAALTLLANNQNQFPAITTSEAVASAGTEGLTEFIGTGPYKYVEWKQDQFFHVEKFEDYVAPENDFTGGAAPAAPVYDDIYINIVPDASTRISGLQTGEYDIVSHVDFDQVEQAEGGGNARVEVFQKGLSGMTFNKKEGSPMASEDLRQAVLASLDMEAIMMGAFGSEEWFGVDAGLATPEQPAWHTDAGGENYNKPDPARAQQLMDAAGYDNEPIRITVTRDYPDHYNTAIVVEQQLKAAGFNVEMVVTDWPTVLDTQNNTMDWELGFSSWSPQSIPTRYTFMSQQSAGAIEDRAFFDAVHAVNFSSSEEDAQAAMAVMQEEFYRFLPMVKFGNKSGAVGISSEIAEYDIQPGAGSMGIYYNAKPAE</sequence>
<dbReference type="Gene3D" id="3.10.105.10">
    <property type="entry name" value="Dipeptide-binding Protein, Domain 3"/>
    <property type="match status" value="1"/>
</dbReference>
<evidence type="ECO:0000259" key="3">
    <source>
        <dbReference type="Pfam" id="PF00496"/>
    </source>
</evidence>
<accession>A0ABN2T804</accession>
<feature type="domain" description="Solute-binding protein family 5" evidence="3">
    <location>
        <begin position="79"/>
        <end position="441"/>
    </location>
</feature>
<evidence type="ECO:0000256" key="1">
    <source>
        <dbReference type="ARBA" id="ARBA00022729"/>
    </source>
</evidence>
<dbReference type="InterPro" id="IPR030678">
    <property type="entry name" value="Peptide/Ni-bd"/>
</dbReference>
<evidence type="ECO:0000313" key="5">
    <source>
        <dbReference type="Proteomes" id="UP001500755"/>
    </source>
</evidence>
<comment type="caution">
    <text evidence="4">The sequence shown here is derived from an EMBL/GenBank/DDBJ whole genome shotgun (WGS) entry which is preliminary data.</text>
</comment>
<name>A0ABN2T804_9MICO</name>
<proteinExistence type="predicted"/>
<dbReference type="PANTHER" id="PTHR30290:SF38">
    <property type="entry name" value="D,D-DIPEPTIDE-BINDING PERIPLASMIC PROTEIN DDPA-RELATED"/>
    <property type="match status" value="1"/>
</dbReference>
<dbReference type="Gene3D" id="3.40.190.10">
    <property type="entry name" value="Periplasmic binding protein-like II"/>
    <property type="match status" value="1"/>
</dbReference>
<keyword evidence="1 2" id="KW-0732">Signal</keyword>
<dbReference type="Pfam" id="PF00496">
    <property type="entry name" value="SBP_bac_5"/>
    <property type="match status" value="1"/>
</dbReference>